<dbReference type="AlphaFoldDB" id="A0A381Z2J4"/>
<accession>A0A381Z2J4</accession>
<feature type="compositionally biased region" description="Acidic residues" evidence="1">
    <location>
        <begin position="9"/>
        <end position="21"/>
    </location>
</feature>
<dbReference type="PANTHER" id="PTHR21310">
    <property type="entry name" value="AMINOGLYCOSIDE PHOSPHOTRANSFERASE-RELATED-RELATED"/>
    <property type="match status" value="1"/>
</dbReference>
<dbReference type="SUPFAM" id="SSF56112">
    <property type="entry name" value="Protein kinase-like (PK-like)"/>
    <property type="match status" value="1"/>
</dbReference>
<evidence type="ECO:0000313" key="3">
    <source>
        <dbReference type="EMBL" id="SVA83053.1"/>
    </source>
</evidence>
<name>A0A381Z2J4_9ZZZZ</name>
<dbReference type="InterPro" id="IPR051678">
    <property type="entry name" value="AGP_Transferase"/>
</dbReference>
<sequence>MGDLFASSGDEEVPGTGDPEDPFPGLIRPAALRDWFDQQGLGVGSGIAFERVKAGESNEVFTVRRGDLSWILRRPSAVPLSVDGSNRIMEREFRFQRALEGTPVPHARPLVLCTDPSVIGTVFYVMERIDGVLPLDPLPEEIGGPSAARRVAEELLDALAELSAVDHTAVGLSDLGKPDGFLERQVGRWRSQLESYRQRDLPGIDEVADWLEANRPTTTVPGIMHGDYNRHNALFSRDQPTRLLAVLDWENATIGDPLMDLGYLIGGWDPADSRLPNRAEAVARWTERAGRTPDSLGWYAVMGKFKLACMLEGVHVRQRSDSTRTPTGYLGDVVLGLVDEARRLIPEAADW</sequence>
<protein>
    <recommendedName>
        <fullName evidence="2">Aminoglycoside phosphotransferase domain-containing protein</fullName>
    </recommendedName>
</protein>
<feature type="domain" description="Aminoglycoside phosphotransferase" evidence="2">
    <location>
        <begin position="50"/>
        <end position="280"/>
    </location>
</feature>
<dbReference type="Pfam" id="PF01636">
    <property type="entry name" value="APH"/>
    <property type="match status" value="1"/>
</dbReference>
<organism evidence="3">
    <name type="scientific">marine metagenome</name>
    <dbReference type="NCBI Taxonomy" id="408172"/>
    <lineage>
        <taxon>unclassified sequences</taxon>
        <taxon>metagenomes</taxon>
        <taxon>ecological metagenomes</taxon>
    </lineage>
</organism>
<dbReference type="EMBL" id="UINC01019593">
    <property type="protein sequence ID" value="SVA83053.1"/>
    <property type="molecule type" value="Genomic_DNA"/>
</dbReference>
<dbReference type="InterPro" id="IPR011009">
    <property type="entry name" value="Kinase-like_dom_sf"/>
</dbReference>
<gene>
    <name evidence="3" type="ORF">METZ01_LOCUS135907</name>
</gene>
<evidence type="ECO:0000259" key="2">
    <source>
        <dbReference type="Pfam" id="PF01636"/>
    </source>
</evidence>
<dbReference type="InterPro" id="IPR002575">
    <property type="entry name" value="Aminoglycoside_PTrfase"/>
</dbReference>
<dbReference type="PANTHER" id="PTHR21310:SF40">
    <property type="entry name" value="AMINOGLYCOSIDE PHOSPHOTRANSFERASE DOMAIN-CONTAINING PROTEIN-RELATED"/>
    <property type="match status" value="1"/>
</dbReference>
<dbReference type="InterPro" id="IPR041726">
    <property type="entry name" value="ACAD10_11_N"/>
</dbReference>
<dbReference type="Gene3D" id="3.30.200.20">
    <property type="entry name" value="Phosphorylase Kinase, domain 1"/>
    <property type="match status" value="1"/>
</dbReference>
<reference evidence="3" key="1">
    <citation type="submission" date="2018-05" db="EMBL/GenBank/DDBJ databases">
        <authorList>
            <person name="Lanie J.A."/>
            <person name="Ng W.-L."/>
            <person name="Kazmierczak K.M."/>
            <person name="Andrzejewski T.M."/>
            <person name="Davidsen T.M."/>
            <person name="Wayne K.J."/>
            <person name="Tettelin H."/>
            <person name="Glass J.I."/>
            <person name="Rusch D."/>
            <person name="Podicherti R."/>
            <person name="Tsui H.-C.T."/>
            <person name="Winkler M.E."/>
        </authorList>
    </citation>
    <scope>NUCLEOTIDE SEQUENCE</scope>
</reference>
<dbReference type="Gene3D" id="3.90.1200.10">
    <property type="match status" value="1"/>
</dbReference>
<evidence type="ECO:0000256" key="1">
    <source>
        <dbReference type="SAM" id="MobiDB-lite"/>
    </source>
</evidence>
<dbReference type="CDD" id="cd05154">
    <property type="entry name" value="ACAD10_11_N-like"/>
    <property type="match status" value="1"/>
</dbReference>
<feature type="region of interest" description="Disordered" evidence="1">
    <location>
        <begin position="1"/>
        <end position="23"/>
    </location>
</feature>
<proteinExistence type="predicted"/>